<name>A0A1F5YNU4_9BACT</name>
<protein>
    <submittedName>
        <fullName evidence="1">Uncharacterized protein</fullName>
    </submittedName>
</protein>
<comment type="caution">
    <text evidence="1">The sequence shown here is derived from an EMBL/GenBank/DDBJ whole genome shotgun (WGS) entry which is preliminary data.</text>
</comment>
<sequence length="126" mass="13433">MKKGTAMLLFMASVGFILIAIVFSAIIDSTRKSPIPDNRARATQTSSTLEFLGSSGGFDESLNALIVSDLQFADTKGKPLGTFNVIVPGKFNPGSFPAGTSVRITAIPSTFKIAEHVLTAKEIRRN</sequence>
<dbReference type="Proteomes" id="UP000178448">
    <property type="component" value="Unassembled WGS sequence"/>
</dbReference>
<evidence type="ECO:0000313" key="1">
    <source>
        <dbReference type="EMBL" id="OGG01888.1"/>
    </source>
</evidence>
<accession>A0A1F5YNU4</accession>
<evidence type="ECO:0000313" key="2">
    <source>
        <dbReference type="Proteomes" id="UP000178448"/>
    </source>
</evidence>
<organism evidence="1 2">
    <name type="scientific">Candidatus Gottesmanbacteria bacterium RBG_16_52_11</name>
    <dbReference type="NCBI Taxonomy" id="1798374"/>
    <lineage>
        <taxon>Bacteria</taxon>
        <taxon>Candidatus Gottesmaniibacteriota</taxon>
    </lineage>
</organism>
<dbReference type="AlphaFoldDB" id="A0A1F5YNU4"/>
<reference evidence="1 2" key="1">
    <citation type="journal article" date="2016" name="Nat. Commun.">
        <title>Thousands of microbial genomes shed light on interconnected biogeochemical processes in an aquifer system.</title>
        <authorList>
            <person name="Anantharaman K."/>
            <person name="Brown C.T."/>
            <person name="Hug L.A."/>
            <person name="Sharon I."/>
            <person name="Castelle C.J."/>
            <person name="Probst A.J."/>
            <person name="Thomas B.C."/>
            <person name="Singh A."/>
            <person name="Wilkins M.J."/>
            <person name="Karaoz U."/>
            <person name="Brodie E.L."/>
            <person name="Williams K.H."/>
            <person name="Hubbard S.S."/>
            <person name="Banfield J.F."/>
        </authorList>
    </citation>
    <scope>NUCLEOTIDE SEQUENCE [LARGE SCALE GENOMIC DNA]</scope>
</reference>
<gene>
    <name evidence="1" type="ORF">A2Z33_01420</name>
</gene>
<proteinExistence type="predicted"/>
<dbReference type="EMBL" id="MFJD01000009">
    <property type="protein sequence ID" value="OGG01888.1"/>
    <property type="molecule type" value="Genomic_DNA"/>
</dbReference>